<dbReference type="Proteomes" id="UP000501168">
    <property type="component" value="Chromosome"/>
</dbReference>
<dbReference type="AlphaFoldDB" id="A0A6G9IC94"/>
<dbReference type="InterPro" id="IPR006530">
    <property type="entry name" value="YD"/>
</dbReference>
<evidence type="ECO:0000313" key="2">
    <source>
        <dbReference type="Proteomes" id="UP000501168"/>
    </source>
</evidence>
<evidence type="ECO:0000313" key="1">
    <source>
        <dbReference type="EMBL" id="QIQ21439.1"/>
    </source>
</evidence>
<protein>
    <submittedName>
        <fullName evidence="1">RHS repeat protein</fullName>
    </submittedName>
</protein>
<dbReference type="KEGG" id="orb:IPMB12_06920"/>
<organism evidence="1 2">
    <name type="scientific">Zophobihabitans entericus</name>
    <dbReference type="NCBI Taxonomy" id="1635327"/>
    <lineage>
        <taxon>Bacteria</taxon>
        <taxon>Pseudomonadati</taxon>
        <taxon>Pseudomonadota</taxon>
        <taxon>Gammaproteobacteria</taxon>
        <taxon>Orbales</taxon>
        <taxon>Orbaceae</taxon>
        <taxon>Zophobihabitans</taxon>
    </lineage>
</organism>
<reference evidence="1 2" key="1">
    <citation type="submission" date="2020-03" db="EMBL/GenBank/DDBJ databases">
        <title>Complete genome sequence of Orbus sp. IPMB12 (BCRC 80908).</title>
        <authorList>
            <person name="Lo W.-S."/>
            <person name="Chang T.-H."/>
            <person name="Kuo C.-H."/>
        </authorList>
    </citation>
    <scope>NUCLEOTIDE SEQUENCE [LARGE SCALE GENOMIC DNA]</scope>
    <source>
        <strain evidence="1 2">IPMB12</strain>
    </source>
</reference>
<gene>
    <name evidence="1" type="ORF">IPMB12_06920</name>
</gene>
<sequence>MGNETHTERNDFGQVMTQTDPLGRTTRFYYDDMGNLTSSIDAAGTQTDIIYHEDIVGLPVEIMDAEGNSTTYEYDAKGNLSKVTDPQGNITQYQYDERGLPDGHPHKTIPHINVLTPQGNKVTIYIGK</sequence>
<proteinExistence type="predicted"/>
<dbReference type="Gene3D" id="2.180.10.10">
    <property type="entry name" value="RHS repeat-associated core"/>
    <property type="match status" value="1"/>
</dbReference>
<dbReference type="PANTHER" id="PTHR32305">
    <property type="match status" value="1"/>
</dbReference>
<keyword evidence="2" id="KW-1185">Reference proteome</keyword>
<dbReference type="InterPro" id="IPR031325">
    <property type="entry name" value="RHS_repeat"/>
</dbReference>
<dbReference type="InterPro" id="IPR050708">
    <property type="entry name" value="T6SS_VgrG/RHS"/>
</dbReference>
<dbReference type="RefSeq" id="WP_166916254.1">
    <property type="nucleotide sequence ID" value="NZ_CP050253.1"/>
</dbReference>
<dbReference type="NCBIfam" id="TIGR01643">
    <property type="entry name" value="YD_repeat_2x"/>
    <property type="match status" value="3"/>
</dbReference>
<dbReference type="InParanoid" id="A0A6G9IC94"/>
<dbReference type="PANTHER" id="PTHR32305:SF15">
    <property type="entry name" value="PROTEIN RHSA-RELATED"/>
    <property type="match status" value="1"/>
</dbReference>
<name>A0A6G9IC94_9GAMM</name>
<accession>A0A6G9IC94</accession>
<dbReference type="EMBL" id="CP050253">
    <property type="protein sequence ID" value="QIQ21439.1"/>
    <property type="molecule type" value="Genomic_DNA"/>
</dbReference>
<dbReference type="Pfam" id="PF05593">
    <property type="entry name" value="RHS_repeat"/>
    <property type="match status" value="2"/>
</dbReference>